<proteinExistence type="predicted"/>
<name>A0A4U8TG47_9HELI</name>
<sequence>MNVMQDAFKSSSSYTIKYAYVQNDKIFLEEVKEIAKLLPKKETFSVAINELQELSDSYKLARIPELSITFTCAFNKHYEQTLQSLLTTRKYPCDNELAGYTLHSSTKNPYKKYYGEKFANIQNKEQFLFQYTKNYENTQSKADLENAIQAILANIKSNSNIMYDLRELKRYAFIKGIVGSYDDFYMLISQYEIKCQGMLFSITLDKAIMQRDLQCKKITHIQQNRF</sequence>
<accession>A0A4U8TG47</accession>
<dbReference type="STRING" id="50960.LS81_09095"/>
<gene>
    <name evidence="1" type="ORF">LS80_002430</name>
</gene>
<dbReference type="Proteomes" id="UP000029861">
    <property type="component" value="Unassembled WGS sequence"/>
</dbReference>
<evidence type="ECO:0000313" key="2">
    <source>
        <dbReference type="Proteomes" id="UP000029861"/>
    </source>
</evidence>
<organism evidence="1 2">
    <name type="scientific">Helicobacter trogontum</name>
    <dbReference type="NCBI Taxonomy" id="50960"/>
    <lineage>
        <taxon>Bacteria</taxon>
        <taxon>Pseudomonadati</taxon>
        <taxon>Campylobacterota</taxon>
        <taxon>Epsilonproteobacteria</taxon>
        <taxon>Campylobacterales</taxon>
        <taxon>Helicobacteraceae</taxon>
        <taxon>Helicobacter</taxon>
    </lineage>
</organism>
<protein>
    <submittedName>
        <fullName evidence="1">Uncharacterized protein</fullName>
    </submittedName>
</protein>
<reference evidence="1 2" key="1">
    <citation type="journal article" date="2014" name="Genome Announc.">
        <title>Draft genome sequences of eight enterohepatic helicobacter species isolated from both laboratory and wild rodents.</title>
        <authorList>
            <person name="Sheh A."/>
            <person name="Shen Z."/>
            <person name="Fox J.G."/>
        </authorList>
    </citation>
    <scope>NUCLEOTIDE SEQUENCE [LARGE SCALE GENOMIC DNA]</scope>
    <source>
        <strain evidence="1 2">ATCC 49310</strain>
    </source>
</reference>
<evidence type="ECO:0000313" key="1">
    <source>
        <dbReference type="EMBL" id="TLD99085.1"/>
    </source>
</evidence>
<dbReference type="AlphaFoldDB" id="A0A4U8TG47"/>
<dbReference type="EMBL" id="JRPK02000005">
    <property type="protein sequence ID" value="TLD99085.1"/>
    <property type="molecule type" value="Genomic_DNA"/>
</dbReference>
<comment type="caution">
    <text evidence="1">The sequence shown here is derived from an EMBL/GenBank/DDBJ whole genome shotgun (WGS) entry which is preliminary data.</text>
</comment>